<feature type="transmembrane region" description="Helical" evidence="1">
    <location>
        <begin position="136"/>
        <end position="155"/>
    </location>
</feature>
<reference evidence="2" key="1">
    <citation type="submission" date="2020-05" db="EMBL/GenBank/DDBJ databases">
        <authorList>
            <person name="Zhu T."/>
            <person name="Keshari N."/>
            <person name="Lu X."/>
        </authorList>
    </citation>
    <scope>NUCLEOTIDE SEQUENCE</scope>
    <source>
        <strain evidence="2">NK1-12</strain>
    </source>
</reference>
<evidence type="ECO:0000313" key="2">
    <source>
        <dbReference type="EMBL" id="WNZ26750.1"/>
    </source>
</evidence>
<dbReference type="PANTHER" id="PTHR47380:SF4">
    <property type="entry name" value="OS02G0533000 PROTEIN"/>
    <property type="match status" value="1"/>
</dbReference>
<keyword evidence="1" id="KW-0812">Transmembrane</keyword>
<feature type="transmembrane region" description="Helical" evidence="1">
    <location>
        <begin position="299"/>
        <end position="320"/>
    </location>
</feature>
<accession>A0AA96WLC3</accession>
<dbReference type="AlphaFoldDB" id="A0AA96WLC3"/>
<dbReference type="EMBL" id="CP053586">
    <property type="protein sequence ID" value="WNZ26750.1"/>
    <property type="molecule type" value="Genomic_DNA"/>
</dbReference>
<proteinExistence type="predicted"/>
<keyword evidence="1" id="KW-1133">Transmembrane helix</keyword>
<dbReference type="PANTHER" id="PTHR47380">
    <property type="entry name" value="OS02G0533000 PROTEIN"/>
    <property type="match status" value="1"/>
</dbReference>
<evidence type="ECO:0000256" key="1">
    <source>
        <dbReference type="SAM" id="Phobius"/>
    </source>
</evidence>
<feature type="transmembrane region" description="Helical" evidence="1">
    <location>
        <begin position="332"/>
        <end position="360"/>
    </location>
</feature>
<feature type="transmembrane region" description="Helical" evidence="1">
    <location>
        <begin position="85"/>
        <end position="116"/>
    </location>
</feature>
<gene>
    <name evidence="2" type="ORF">HJG54_23145</name>
</gene>
<sequence length="445" mass="49621">MAANPAIMRAVETLGYRVTTGDVASQAGLDVKLVERDLLALASEAGGHMQVTESGEIAYLFPRHFRDILRSKSWRLRWQERLGKVWNFIFYLIRISFGIYLIASIALIGIAIMIILVALSSSRDGDSGGGDSGGGFIPTGGFGGNWFFFFMPDYYGPRRYGRPRAVKRGSRGYESNQSMNFLEAIFSFLFGDGNPNADLDERRWQTIASVIRNNGGAVVAEQIAPYLDDLGHQSQQEYEDYMLPVLSRFNGRPEVSPTGQIVYYFPELQVTATRSKPHPVSAYLKELPWRFSQASSGQIILAIGLGGINLIGALALGQLLGDGAIAQELGGLVAFVASIYWLLLGYGTGFLGIPLARYFWIQRRNRKIETRNDQRQLRAMALNQADETVQQKLSFARQFAAETVVSEADLAYTTEQELTEQELLQADKIDAEWQRRLEGRSQDKN</sequence>
<keyword evidence="1" id="KW-0472">Membrane</keyword>
<name>A0AA96WLC3_9CYAN</name>
<dbReference type="InterPro" id="IPR044200">
    <property type="entry name" value="At5g03900-like"/>
</dbReference>
<protein>
    <submittedName>
        <fullName evidence="2">Uncharacterized protein</fullName>
    </submittedName>
</protein>
<organism evidence="2">
    <name type="scientific">Leptolyngbya sp. NK1-12</name>
    <dbReference type="NCBI Taxonomy" id="2547451"/>
    <lineage>
        <taxon>Bacteria</taxon>
        <taxon>Bacillati</taxon>
        <taxon>Cyanobacteriota</taxon>
        <taxon>Cyanophyceae</taxon>
        <taxon>Leptolyngbyales</taxon>
        <taxon>Leptolyngbyaceae</taxon>
        <taxon>Leptolyngbya group</taxon>
        <taxon>Leptolyngbya</taxon>
    </lineage>
</organism>